<evidence type="ECO:0008006" key="4">
    <source>
        <dbReference type="Google" id="ProtNLM"/>
    </source>
</evidence>
<protein>
    <recommendedName>
        <fullName evidence="4">Surface antigen BspA-like</fullName>
    </recommendedName>
</protein>
<dbReference type="Pfam" id="PF13306">
    <property type="entry name" value="LRR_5"/>
    <property type="match status" value="2"/>
</dbReference>
<dbReference type="InterPro" id="IPR053139">
    <property type="entry name" value="Surface_bspA-like"/>
</dbReference>
<feature type="transmembrane region" description="Helical" evidence="1">
    <location>
        <begin position="50"/>
        <end position="72"/>
    </location>
</feature>
<keyword evidence="1" id="KW-0812">Transmembrane</keyword>
<evidence type="ECO:0000313" key="2">
    <source>
        <dbReference type="EMBL" id="GMH52691.1"/>
    </source>
</evidence>
<accession>A0A9W6ZIG5</accession>
<dbReference type="EMBL" id="BLQM01000028">
    <property type="protein sequence ID" value="GMH52691.1"/>
    <property type="molecule type" value="Genomic_DNA"/>
</dbReference>
<dbReference type="InterPro" id="IPR032675">
    <property type="entry name" value="LRR_dom_sf"/>
</dbReference>
<dbReference type="Proteomes" id="UP001162640">
    <property type="component" value="Unassembled WGS sequence"/>
</dbReference>
<sequence>MVSKSWQRVAEEEIDWGFRSGVLAFHGGYDLVGIDGTGELEEKREPVTRVIFLLNITKVGVCACFFAVNLVVADIPEGVVSIGEGAFAACSSLTTVSFPKTLNWIGDGAFSECVSLKNVELLHTNLQELGDAVFGGCSELKSMAIPDSLQTLGDSVFFCCFKLVPSYIEASNAGAVVVYLRMQQRTEAREKMLAEQATELNAEVAALNAKNIEQATEIALGVWALTTENAEQATEIAALTTENTALTTETAAQATVIATLTNENAALKIAALTTDVLALKIANAPAPHTNDFISTIDFKRHFVGFVHVEMLLVLREVCKEWNGVIIERIDESVESGEMIVYGGKDISVNEAWIREEMRELVTQVVFLLNVKKVGERACMLAVNLVVVDIPEGVVSIGVSAFSWCSNLTTVSFPMTLTSIGVNAFYYCDSLENVDLLHTNLQEIENNAFWDCSELKSMTIPNSLQTLGGEVFENCSNLVPSSIDTNDNDAVLAHLRSLQN</sequence>
<evidence type="ECO:0000256" key="1">
    <source>
        <dbReference type="SAM" id="Phobius"/>
    </source>
</evidence>
<keyword evidence="1" id="KW-0472">Membrane</keyword>
<keyword evidence="1" id="KW-1133">Transmembrane helix</keyword>
<comment type="caution">
    <text evidence="2">The sequence shown here is derived from an EMBL/GenBank/DDBJ whole genome shotgun (WGS) entry which is preliminary data.</text>
</comment>
<dbReference type="SUPFAM" id="SSF52058">
    <property type="entry name" value="L domain-like"/>
    <property type="match status" value="2"/>
</dbReference>
<reference evidence="3" key="1">
    <citation type="journal article" date="2023" name="Commun. Biol.">
        <title>Genome analysis of Parmales, the sister group of diatoms, reveals the evolutionary specialization of diatoms from phago-mixotrophs to photoautotrophs.</title>
        <authorList>
            <person name="Ban H."/>
            <person name="Sato S."/>
            <person name="Yoshikawa S."/>
            <person name="Yamada K."/>
            <person name="Nakamura Y."/>
            <person name="Ichinomiya M."/>
            <person name="Sato N."/>
            <person name="Blanc-Mathieu R."/>
            <person name="Endo H."/>
            <person name="Kuwata A."/>
            <person name="Ogata H."/>
        </authorList>
    </citation>
    <scope>NUCLEOTIDE SEQUENCE [LARGE SCALE GENOMIC DNA]</scope>
</reference>
<gene>
    <name evidence="2" type="ORF">TL16_g01287</name>
</gene>
<evidence type="ECO:0000313" key="3">
    <source>
        <dbReference type="Proteomes" id="UP001162640"/>
    </source>
</evidence>
<dbReference type="AlphaFoldDB" id="A0A9W6ZIG5"/>
<dbReference type="Gene3D" id="3.80.10.10">
    <property type="entry name" value="Ribonuclease Inhibitor"/>
    <property type="match status" value="2"/>
</dbReference>
<dbReference type="PANTHER" id="PTHR45661:SF3">
    <property type="entry name" value="IG-LIKE DOMAIN-CONTAINING PROTEIN"/>
    <property type="match status" value="1"/>
</dbReference>
<dbReference type="PANTHER" id="PTHR45661">
    <property type="entry name" value="SURFACE ANTIGEN"/>
    <property type="match status" value="1"/>
</dbReference>
<name>A0A9W6ZIG5_9STRA</name>
<dbReference type="InterPro" id="IPR026906">
    <property type="entry name" value="LRR_5"/>
</dbReference>
<organism evidence="2 3">
    <name type="scientific">Triparma laevis f. inornata</name>
    <dbReference type="NCBI Taxonomy" id="1714386"/>
    <lineage>
        <taxon>Eukaryota</taxon>
        <taxon>Sar</taxon>
        <taxon>Stramenopiles</taxon>
        <taxon>Ochrophyta</taxon>
        <taxon>Bolidophyceae</taxon>
        <taxon>Parmales</taxon>
        <taxon>Triparmaceae</taxon>
        <taxon>Triparma</taxon>
    </lineage>
</organism>
<proteinExistence type="predicted"/>